<feature type="transmembrane region" description="Helical" evidence="9">
    <location>
        <begin position="47"/>
        <end position="73"/>
    </location>
</feature>
<feature type="transmembrane region" description="Helical" evidence="9">
    <location>
        <begin position="508"/>
        <end position="528"/>
    </location>
</feature>
<dbReference type="AlphaFoldDB" id="A8Q9D0"/>
<organism evidence="11 12">
    <name type="scientific">Malassezia globosa (strain ATCC MYA-4612 / CBS 7966)</name>
    <name type="common">Dandruff-associated fungus</name>
    <dbReference type="NCBI Taxonomy" id="425265"/>
    <lineage>
        <taxon>Eukaryota</taxon>
        <taxon>Fungi</taxon>
        <taxon>Dikarya</taxon>
        <taxon>Basidiomycota</taxon>
        <taxon>Ustilaginomycotina</taxon>
        <taxon>Malasseziomycetes</taxon>
        <taxon>Malasseziales</taxon>
        <taxon>Malasseziaceae</taxon>
        <taxon>Malassezia</taxon>
    </lineage>
</organism>
<keyword evidence="4 9" id="KW-0812">Transmembrane</keyword>
<feature type="transmembrane region" description="Helical" evidence="9">
    <location>
        <begin position="383"/>
        <end position="402"/>
    </location>
</feature>
<name>A8Q9D0_MALGO</name>
<evidence type="ECO:0000256" key="2">
    <source>
        <dbReference type="ARBA" id="ARBA00010992"/>
    </source>
</evidence>
<evidence type="ECO:0000256" key="7">
    <source>
        <dbReference type="ARBA" id="ARBA00049119"/>
    </source>
</evidence>
<comment type="catalytic activity">
    <reaction evidence="7">
        <text>myo-inositol(out) + H(+)(out) = myo-inositol(in) + H(+)(in)</text>
        <dbReference type="Rhea" id="RHEA:60364"/>
        <dbReference type="ChEBI" id="CHEBI:15378"/>
        <dbReference type="ChEBI" id="CHEBI:17268"/>
    </reaction>
</comment>
<feature type="transmembrane region" description="Helical" evidence="9">
    <location>
        <begin position="316"/>
        <end position="339"/>
    </location>
</feature>
<feature type="transmembrane region" description="Helical" evidence="9">
    <location>
        <begin position="179"/>
        <end position="198"/>
    </location>
</feature>
<dbReference type="Gene3D" id="1.20.1250.20">
    <property type="entry name" value="MFS general substrate transporter like domains"/>
    <property type="match status" value="1"/>
</dbReference>
<dbReference type="InterPro" id="IPR005829">
    <property type="entry name" value="Sugar_transporter_CS"/>
</dbReference>
<feature type="transmembrane region" description="Helical" evidence="9">
    <location>
        <begin position="440"/>
        <end position="466"/>
    </location>
</feature>
<feature type="transmembrane region" description="Helical" evidence="9">
    <location>
        <begin position="94"/>
        <end position="115"/>
    </location>
</feature>
<reference evidence="11 12" key="1">
    <citation type="journal article" date="2007" name="Proc. Natl. Acad. Sci. U.S.A.">
        <title>Dandruff-associated Malassezia genomes reveal convergent and divergent virulence traits shared with plant and human fungal pathogens.</title>
        <authorList>
            <person name="Xu J."/>
            <person name="Saunders C.W."/>
            <person name="Hu P."/>
            <person name="Grant R.A."/>
            <person name="Boekhout T."/>
            <person name="Kuramae E.E."/>
            <person name="Kronstad J.W."/>
            <person name="Deangelis Y.M."/>
            <person name="Reeder N.L."/>
            <person name="Johnstone K.R."/>
            <person name="Leland M."/>
            <person name="Fieno A.M."/>
            <person name="Begley W.M."/>
            <person name="Sun Y."/>
            <person name="Lacey M.P."/>
            <person name="Chaudhary T."/>
            <person name="Keough T."/>
            <person name="Chu L."/>
            <person name="Sears R."/>
            <person name="Yuan B."/>
            <person name="Dawson T.L.Jr."/>
        </authorList>
    </citation>
    <scope>NUCLEOTIDE SEQUENCE [LARGE SCALE GENOMIC DNA]</scope>
    <source>
        <strain evidence="12">ATCC MYA-4612 / CBS 7966</strain>
    </source>
</reference>
<dbReference type="InParanoid" id="A8Q9D0"/>
<keyword evidence="5 9" id="KW-1133">Transmembrane helix</keyword>
<dbReference type="OMA" id="QLMGWLT"/>
<evidence type="ECO:0000256" key="8">
    <source>
        <dbReference type="RuleBase" id="RU003346"/>
    </source>
</evidence>
<dbReference type="Proteomes" id="UP000008837">
    <property type="component" value="Unassembled WGS sequence"/>
</dbReference>
<dbReference type="NCBIfam" id="TIGR00879">
    <property type="entry name" value="SP"/>
    <property type="match status" value="1"/>
</dbReference>
<protein>
    <recommendedName>
        <fullName evidence="10">Major facilitator superfamily (MFS) profile domain-containing protein</fullName>
    </recommendedName>
</protein>
<dbReference type="Pfam" id="PF00083">
    <property type="entry name" value="Sugar_tr"/>
    <property type="match status" value="1"/>
</dbReference>
<feature type="transmembrane region" description="Helical" evidence="9">
    <location>
        <begin position="121"/>
        <end position="140"/>
    </location>
</feature>
<dbReference type="OrthoDB" id="2544694at2759"/>
<evidence type="ECO:0000256" key="9">
    <source>
        <dbReference type="SAM" id="Phobius"/>
    </source>
</evidence>
<dbReference type="PRINTS" id="PR00171">
    <property type="entry name" value="SUGRTRNSPORT"/>
</dbReference>
<accession>A8Q9D0</accession>
<feature type="transmembrane region" description="Helical" evidence="9">
    <location>
        <begin position="486"/>
        <end position="502"/>
    </location>
</feature>
<sequence length="614" mass="68396">MQELEDKEKLTSDIKVVERSITPSTQSILDPNKHVKFVGLSGSKLNFLIAIAAGVGFVLFGYDQGVMGSLLTLPSFLQKFPDMNADTHSRMQGAVIGIYEIGCFLGSISCLLWGNLLGRRAMIWIGSVLMAVGAVIQVIGEHIAMLWVGRIIAGIGNGQHTSTIPVWQSECSAPHLRGMLIMIEGSLIAFGIMVSYWVDFALFWADKSSGIHPAQAGFKAATSIDSVAWRFPIAFQLLLILPTFITIWLPESPRWLVLVGREDEARSVLSALNERPRGDPIIDTLLDEIREGLEISGKARLSDLFKQGKSHNFHRTALAFVIQMFQQISGINLITYYAGTIFQNNIGMTDVVSRILAACNGTEYFLASIVAIFTVERIGRRKLMIFCALGMSFTMAVLTGLMSKSALQYQDVQVDPELCATTGIAGYCEMKPGEAQNKGYAYGACVMLFVFNTFFGIGWLGMTWLYPAECTPLSIRAQANGISTSANWLFNFMVVMITPVAFHNIRNYTYLIFCVINLLMAPASWWIFPETAGRSLEEMDEYLHVPAFGIHSMLCASREISHVGTMLKVALRKVTCRVMATKLKIQTQMEWLQRTHRLFWDSFIVHVVRVILWK</sequence>
<evidence type="ECO:0000256" key="3">
    <source>
        <dbReference type="ARBA" id="ARBA00022448"/>
    </source>
</evidence>
<dbReference type="PROSITE" id="PS00216">
    <property type="entry name" value="SUGAR_TRANSPORT_1"/>
    <property type="match status" value="1"/>
</dbReference>
<evidence type="ECO:0000256" key="6">
    <source>
        <dbReference type="ARBA" id="ARBA00023136"/>
    </source>
</evidence>
<evidence type="ECO:0000256" key="5">
    <source>
        <dbReference type="ARBA" id="ARBA00022989"/>
    </source>
</evidence>
<dbReference type="VEuPathDB" id="FungiDB:MGL_3459"/>
<dbReference type="PROSITE" id="PS50850">
    <property type="entry name" value="MFS"/>
    <property type="match status" value="1"/>
</dbReference>
<evidence type="ECO:0000256" key="1">
    <source>
        <dbReference type="ARBA" id="ARBA00004141"/>
    </source>
</evidence>
<gene>
    <name evidence="11" type="ORF">MGL_3459</name>
</gene>
<comment type="similarity">
    <text evidence="2 8">Belongs to the major facilitator superfamily. Sugar transporter (TC 2.A.1.1) family.</text>
</comment>
<evidence type="ECO:0000256" key="4">
    <source>
        <dbReference type="ARBA" id="ARBA00022692"/>
    </source>
</evidence>
<comment type="subcellular location">
    <subcellularLocation>
        <location evidence="1">Membrane</location>
        <topology evidence="1">Multi-pass membrane protein</topology>
    </subcellularLocation>
</comment>
<dbReference type="InterPro" id="IPR005828">
    <property type="entry name" value="MFS_sugar_transport-like"/>
</dbReference>
<keyword evidence="3 8" id="KW-0813">Transport</keyword>
<dbReference type="InterPro" id="IPR050360">
    <property type="entry name" value="MFS_Sugar_Transporters"/>
</dbReference>
<dbReference type="GO" id="GO:0016020">
    <property type="term" value="C:membrane"/>
    <property type="evidence" value="ECO:0007669"/>
    <property type="project" value="UniProtKB-SubCell"/>
</dbReference>
<dbReference type="PANTHER" id="PTHR48022:SF68">
    <property type="entry name" value="MAJOR FACILITATOR SUPERFAMILY (MFS) PROFILE DOMAIN-CONTAINING PROTEIN-RELATED"/>
    <property type="match status" value="1"/>
</dbReference>
<proteinExistence type="inferred from homology"/>
<dbReference type="KEGG" id="mgl:MGL_3459"/>
<dbReference type="GO" id="GO:0005351">
    <property type="term" value="F:carbohydrate:proton symporter activity"/>
    <property type="evidence" value="ECO:0007669"/>
    <property type="project" value="TreeGrafter"/>
</dbReference>
<keyword evidence="6 9" id="KW-0472">Membrane</keyword>
<dbReference type="GeneID" id="5853731"/>
<feature type="domain" description="Major facilitator superfamily (MFS) profile" evidence="10">
    <location>
        <begin position="49"/>
        <end position="532"/>
    </location>
</feature>
<dbReference type="RefSeq" id="XP_001729424.1">
    <property type="nucleotide sequence ID" value="XM_001729372.1"/>
</dbReference>
<comment type="caution">
    <text evidence="11">The sequence shown here is derived from an EMBL/GenBank/DDBJ whole genome shotgun (WGS) entry which is preliminary data.</text>
</comment>
<dbReference type="EMBL" id="AAYY01000013">
    <property type="protein sequence ID" value="EDP42210.1"/>
    <property type="molecule type" value="Genomic_DNA"/>
</dbReference>
<evidence type="ECO:0000313" key="12">
    <source>
        <dbReference type="Proteomes" id="UP000008837"/>
    </source>
</evidence>
<dbReference type="SUPFAM" id="SSF103473">
    <property type="entry name" value="MFS general substrate transporter"/>
    <property type="match status" value="1"/>
</dbReference>
<keyword evidence="12" id="KW-1185">Reference proteome</keyword>
<feature type="transmembrane region" description="Helical" evidence="9">
    <location>
        <begin position="227"/>
        <end position="249"/>
    </location>
</feature>
<dbReference type="PANTHER" id="PTHR48022">
    <property type="entry name" value="PLASTIDIC GLUCOSE TRANSPORTER 4"/>
    <property type="match status" value="1"/>
</dbReference>
<dbReference type="InterPro" id="IPR036259">
    <property type="entry name" value="MFS_trans_sf"/>
</dbReference>
<evidence type="ECO:0000313" key="11">
    <source>
        <dbReference type="EMBL" id="EDP42210.1"/>
    </source>
</evidence>
<evidence type="ECO:0000259" key="10">
    <source>
        <dbReference type="PROSITE" id="PS50850"/>
    </source>
</evidence>
<dbReference type="InterPro" id="IPR020846">
    <property type="entry name" value="MFS_dom"/>
</dbReference>
<feature type="transmembrane region" description="Helical" evidence="9">
    <location>
        <begin position="351"/>
        <end position="371"/>
    </location>
</feature>
<dbReference type="InterPro" id="IPR003663">
    <property type="entry name" value="Sugar/inositol_transpt"/>
</dbReference>